<dbReference type="Pfam" id="PF11741">
    <property type="entry name" value="AMIN"/>
    <property type="match status" value="1"/>
</dbReference>
<dbReference type="InterPro" id="IPR036779">
    <property type="entry name" value="LysM_dom_sf"/>
</dbReference>
<dbReference type="InterPro" id="IPR021731">
    <property type="entry name" value="AMIN_dom"/>
</dbReference>
<dbReference type="GO" id="GO:0009253">
    <property type="term" value="P:peptidoglycan catabolic process"/>
    <property type="evidence" value="ECO:0007669"/>
    <property type="project" value="InterPro"/>
</dbReference>
<gene>
    <name evidence="12" type="ORF">GDH07_24030</name>
</gene>
<keyword evidence="7" id="KW-0378">Hydrolase</keyword>
<evidence type="ECO:0000256" key="4">
    <source>
        <dbReference type="ARBA" id="ARBA00011901"/>
    </source>
</evidence>
<dbReference type="SUPFAM" id="SSF53187">
    <property type="entry name" value="Zn-dependent exopeptidases"/>
    <property type="match status" value="1"/>
</dbReference>
<evidence type="ECO:0000256" key="8">
    <source>
        <dbReference type="ARBA" id="ARBA00023316"/>
    </source>
</evidence>
<dbReference type="Gene3D" id="3.40.630.40">
    <property type="entry name" value="Zn-dependent exopeptidases"/>
    <property type="match status" value="1"/>
</dbReference>
<dbReference type="Pfam" id="PF01476">
    <property type="entry name" value="LysM"/>
    <property type="match status" value="1"/>
</dbReference>
<organism evidence="12 13">
    <name type="scientific">Pseudomonas piscis</name>
    <dbReference type="NCBI Taxonomy" id="2614538"/>
    <lineage>
        <taxon>Bacteria</taxon>
        <taxon>Pseudomonadati</taxon>
        <taxon>Pseudomonadota</taxon>
        <taxon>Gammaproteobacteria</taxon>
        <taxon>Pseudomonadales</taxon>
        <taxon>Pseudomonadaceae</taxon>
        <taxon>Pseudomonas</taxon>
    </lineage>
</organism>
<dbReference type="GO" id="GO:0030288">
    <property type="term" value="C:outer membrane-bounded periplasmic space"/>
    <property type="evidence" value="ECO:0007669"/>
    <property type="project" value="TreeGrafter"/>
</dbReference>
<evidence type="ECO:0000256" key="6">
    <source>
        <dbReference type="ARBA" id="ARBA00022764"/>
    </source>
</evidence>
<dbReference type="Gene3D" id="3.10.350.10">
    <property type="entry name" value="LysM domain"/>
    <property type="match status" value="1"/>
</dbReference>
<dbReference type="EMBL" id="WHUV01000004">
    <property type="protein sequence ID" value="MQA56398.1"/>
    <property type="molecule type" value="Genomic_DNA"/>
</dbReference>
<dbReference type="InterPro" id="IPR018392">
    <property type="entry name" value="LysM"/>
</dbReference>
<keyword evidence="5 10" id="KW-0732">Signal</keyword>
<dbReference type="GO" id="GO:0008745">
    <property type="term" value="F:N-acetylmuramoyl-L-alanine amidase activity"/>
    <property type="evidence" value="ECO:0007669"/>
    <property type="project" value="UniProtKB-EC"/>
</dbReference>
<evidence type="ECO:0000313" key="13">
    <source>
        <dbReference type="Proteomes" id="UP000486534"/>
    </source>
</evidence>
<dbReference type="PANTHER" id="PTHR30404:SF0">
    <property type="entry name" value="N-ACETYLMURAMOYL-L-ALANINE AMIDASE AMIC"/>
    <property type="match status" value="1"/>
</dbReference>
<evidence type="ECO:0000256" key="9">
    <source>
        <dbReference type="ARBA" id="ARBA00074581"/>
    </source>
</evidence>
<accession>A0A7X1U6S3</accession>
<reference evidence="12 13" key="1">
    <citation type="submission" date="2019-10" db="EMBL/GenBank/DDBJ databases">
        <title>Pseudomonas dajingensis sp. nov., isolated from the profound head ulcers of farmed Murray cod (Maccullochella peelii peelii).</title>
        <authorList>
            <person name="Liu Y."/>
        </authorList>
    </citation>
    <scope>NUCLEOTIDE SEQUENCE [LARGE SCALE GENOMIC DNA]</scope>
    <source>
        <strain evidence="12 13">MC042</strain>
    </source>
</reference>
<proteinExistence type="inferred from homology"/>
<comment type="catalytic activity">
    <reaction evidence="1">
        <text>Hydrolyzes the link between N-acetylmuramoyl residues and L-amino acid residues in certain cell-wall glycopeptides.</text>
        <dbReference type="EC" id="3.5.1.28"/>
    </reaction>
</comment>
<dbReference type="Pfam" id="PF01520">
    <property type="entry name" value="Amidase_3"/>
    <property type="match status" value="1"/>
</dbReference>
<evidence type="ECO:0000313" key="12">
    <source>
        <dbReference type="EMBL" id="MQA56398.1"/>
    </source>
</evidence>
<evidence type="ECO:0000256" key="2">
    <source>
        <dbReference type="ARBA" id="ARBA00004418"/>
    </source>
</evidence>
<evidence type="ECO:0000256" key="5">
    <source>
        <dbReference type="ARBA" id="ARBA00022729"/>
    </source>
</evidence>
<comment type="similarity">
    <text evidence="3">Belongs to the N-acetylmuramoyl-L-alanine amidase 3 family.</text>
</comment>
<dbReference type="PANTHER" id="PTHR30404">
    <property type="entry name" value="N-ACETYLMURAMOYL-L-ALANINE AMIDASE"/>
    <property type="match status" value="1"/>
</dbReference>
<evidence type="ECO:0000259" key="11">
    <source>
        <dbReference type="PROSITE" id="PS51782"/>
    </source>
</evidence>
<dbReference type="EC" id="3.5.1.28" evidence="4"/>
<evidence type="ECO:0000256" key="7">
    <source>
        <dbReference type="ARBA" id="ARBA00022801"/>
    </source>
</evidence>
<name>A0A7X1U6S3_9PSED</name>
<comment type="caution">
    <text evidence="12">The sequence shown here is derived from an EMBL/GenBank/DDBJ whole genome shotgun (WGS) entry which is preliminary data.</text>
</comment>
<dbReference type="AlphaFoldDB" id="A0A7X1U6S3"/>
<sequence length="471" mass="49743">MRIRALVAVVGLLLTALAVDAVAATQVRSVRLWRAPDNTRLVFDLSGPVQHSVFTLTAPDRLVIDINGATLGGSLNVATANTPITAMRSAQRTPTDLRVVVDLKKAVTPKSFTLAPNAQYGNRLVVDLFDNPADAAPPTAPPPAVATVPAVPVTPAEPAIKLPPAPAGKRDIIVVIDAGHGGEDPGASGSRGQHEKDVVLSIARELQRQINGVKGYRAELTRTGDYFIPLRGRTEIARKKGADLFVSIHADAAPSTAAFGASVFALSERGATSETARWLADSENRSDLIGGAGNVSLDDKDRMLAGVLLDLSMTASLTSSLNVGQKVLNNIGRVTPLHKQRVEQAGFMVLKSPDIPSILVETGFISNSNEASKLATASHQQALARSISSGVRQFFQQNPPPGTYIAWLRDSGKIAQGPRDHRVNPGETLAMIAVRYQVPAAALRSANNLKGDELKVGQVLTIPGTELAAKE</sequence>
<dbReference type="CDD" id="cd00118">
    <property type="entry name" value="LysM"/>
    <property type="match status" value="1"/>
</dbReference>
<dbReference type="Gene3D" id="2.60.40.3500">
    <property type="match status" value="1"/>
</dbReference>
<dbReference type="Proteomes" id="UP000486534">
    <property type="component" value="Unassembled WGS sequence"/>
</dbReference>
<dbReference type="SMART" id="SM00646">
    <property type="entry name" value="Ami_3"/>
    <property type="match status" value="1"/>
</dbReference>
<dbReference type="InterPro" id="IPR050695">
    <property type="entry name" value="N-acetylmuramoyl_amidase_3"/>
</dbReference>
<dbReference type="PROSITE" id="PS51782">
    <property type="entry name" value="LYSM"/>
    <property type="match status" value="1"/>
</dbReference>
<evidence type="ECO:0000256" key="10">
    <source>
        <dbReference type="SAM" id="SignalP"/>
    </source>
</evidence>
<dbReference type="SUPFAM" id="SSF54106">
    <property type="entry name" value="LysM domain"/>
    <property type="match status" value="1"/>
</dbReference>
<feature type="chain" id="PRO_5031094846" description="N-acetylmuramoyl-L-alanine amidase AmiC" evidence="10">
    <location>
        <begin position="24"/>
        <end position="471"/>
    </location>
</feature>
<protein>
    <recommendedName>
        <fullName evidence="9">N-acetylmuramoyl-L-alanine amidase AmiC</fullName>
        <ecNumber evidence="4">3.5.1.28</ecNumber>
    </recommendedName>
</protein>
<comment type="subcellular location">
    <subcellularLocation>
        <location evidence="2">Periplasm</location>
    </subcellularLocation>
</comment>
<dbReference type="CDD" id="cd02696">
    <property type="entry name" value="MurNAc-LAA"/>
    <property type="match status" value="1"/>
</dbReference>
<evidence type="ECO:0000256" key="1">
    <source>
        <dbReference type="ARBA" id="ARBA00001561"/>
    </source>
</evidence>
<evidence type="ECO:0000256" key="3">
    <source>
        <dbReference type="ARBA" id="ARBA00010860"/>
    </source>
</evidence>
<keyword evidence="8" id="KW-0961">Cell wall biogenesis/degradation</keyword>
<dbReference type="FunFam" id="3.40.630.40:FF:000001">
    <property type="entry name" value="N-acetylmuramoyl-L-alanine amidase"/>
    <property type="match status" value="1"/>
</dbReference>
<feature type="domain" description="LysM" evidence="11">
    <location>
        <begin position="419"/>
        <end position="462"/>
    </location>
</feature>
<keyword evidence="6" id="KW-0574">Periplasm</keyword>
<feature type="signal peptide" evidence="10">
    <location>
        <begin position="1"/>
        <end position="23"/>
    </location>
</feature>
<dbReference type="InterPro" id="IPR002508">
    <property type="entry name" value="MurNAc-LAA_cat"/>
</dbReference>
<dbReference type="SMART" id="SM00257">
    <property type="entry name" value="LysM"/>
    <property type="match status" value="1"/>
</dbReference>
<dbReference type="GO" id="GO:0071555">
    <property type="term" value="P:cell wall organization"/>
    <property type="evidence" value="ECO:0007669"/>
    <property type="project" value="UniProtKB-KW"/>
</dbReference>